<dbReference type="EMBL" id="BSYO01000015">
    <property type="protein sequence ID" value="GMH15721.1"/>
    <property type="molecule type" value="Genomic_DNA"/>
</dbReference>
<name>A0AAD3XTH2_NEPGR</name>
<accession>A0AAD3XTH2</accession>
<comment type="caution">
    <text evidence="2">The sequence shown here is derived from an EMBL/GenBank/DDBJ whole genome shotgun (WGS) entry which is preliminary data.</text>
</comment>
<dbReference type="AlphaFoldDB" id="A0AAD3XTH2"/>
<proteinExistence type="predicted"/>
<gene>
    <name evidence="2" type="ORF">Nepgr_017562</name>
</gene>
<sequence length="88" mass="9345">MTQPKGKPMKLSKPTGRSLSDSKSFPDQPKTNKEHPAPAAPNTAAPNMPASISFKDSVVDGKATDHDLDCLTITSRCNDSIQPPGVDQ</sequence>
<reference evidence="2" key="1">
    <citation type="submission" date="2023-05" db="EMBL/GenBank/DDBJ databases">
        <title>Nepenthes gracilis genome sequencing.</title>
        <authorList>
            <person name="Fukushima K."/>
        </authorList>
    </citation>
    <scope>NUCLEOTIDE SEQUENCE</scope>
    <source>
        <strain evidence="2">SING2019-196</strain>
    </source>
</reference>
<protein>
    <submittedName>
        <fullName evidence="2">Uncharacterized protein</fullName>
    </submittedName>
</protein>
<evidence type="ECO:0000313" key="3">
    <source>
        <dbReference type="Proteomes" id="UP001279734"/>
    </source>
</evidence>
<feature type="region of interest" description="Disordered" evidence="1">
    <location>
        <begin position="1"/>
        <end position="51"/>
    </location>
</feature>
<evidence type="ECO:0000313" key="2">
    <source>
        <dbReference type="EMBL" id="GMH15721.1"/>
    </source>
</evidence>
<dbReference type="Proteomes" id="UP001279734">
    <property type="component" value="Unassembled WGS sequence"/>
</dbReference>
<feature type="compositionally biased region" description="Low complexity" evidence="1">
    <location>
        <begin position="40"/>
        <end position="50"/>
    </location>
</feature>
<keyword evidence="3" id="KW-1185">Reference proteome</keyword>
<feature type="compositionally biased region" description="Polar residues" evidence="1">
    <location>
        <begin position="15"/>
        <end position="25"/>
    </location>
</feature>
<evidence type="ECO:0000256" key="1">
    <source>
        <dbReference type="SAM" id="MobiDB-lite"/>
    </source>
</evidence>
<organism evidence="2 3">
    <name type="scientific">Nepenthes gracilis</name>
    <name type="common">Slender pitcher plant</name>
    <dbReference type="NCBI Taxonomy" id="150966"/>
    <lineage>
        <taxon>Eukaryota</taxon>
        <taxon>Viridiplantae</taxon>
        <taxon>Streptophyta</taxon>
        <taxon>Embryophyta</taxon>
        <taxon>Tracheophyta</taxon>
        <taxon>Spermatophyta</taxon>
        <taxon>Magnoliopsida</taxon>
        <taxon>eudicotyledons</taxon>
        <taxon>Gunneridae</taxon>
        <taxon>Pentapetalae</taxon>
        <taxon>Caryophyllales</taxon>
        <taxon>Nepenthaceae</taxon>
        <taxon>Nepenthes</taxon>
    </lineage>
</organism>